<gene>
    <name evidence="1" type="ORF">FN846DRAFT_706433</name>
</gene>
<dbReference type="GO" id="GO:0008168">
    <property type="term" value="F:methyltransferase activity"/>
    <property type="evidence" value="ECO:0007669"/>
    <property type="project" value="UniProtKB-KW"/>
</dbReference>
<dbReference type="PANTHER" id="PTHR43591:SF10">
    <property type="entry name" value="ABC TRANSMEMBRANE TYPE-1 DOMAIN-CONTAINING PROTEIN-RELATED"/>
    <property type="match status" value="1"/>
</dbReference>
<dbReference type="Gene3D" id="3.40.50.150">
    <property type="entry name" value="Vaccinia Virus protein VP39"/>
    <property type="match status" value="1"/>
</dbReference>
<name>A0A5J5EYD2_9PEZI</name>
<keyword evidence="2" id="KW-1185">Reference proteome</keyword>
<dbReference type="InParanoid" id="A0A5J5EYD2"/>
<evidence type="ECO:0000313" key="1">
    <source>
        <dbReference type="EMBL" id="KAA8907225.1"/>
    </source>
</evidence>
<dbReference type="SUPFAM" id="SSF53335">
    <property type="entry name" value="S-adenosyl-L-methionine-dependent methyltransferases"/>
    <property type="match status" value="1"/>
</dbReference>
<organism evidence="1 2">
    <name type="scientific">Sphaerosporella brunnea</name>
    <dbReference type="NCBI Taxonomy" id="1250544"/>
    <lineage>
        <taxon>Eukaryota</taxon>
        <taxon>Fungi</taxon>
        <taxon>Dikarya</taxon>
        <taxon>Ascomycota</taxon>
        <taxon>Pezizomycotina</taxon>
        <taxon>Pezizomycetes</taxon>
        <taxon>Pezizales</taxon>
        <taxon>Pyronemataceae</taxon>
        <taxon>Sphaerosporella</taxon>
    </lineage>
</organism>
<evidence type="ECO:0000313" key="2">
    <source>
        <dbReference type="Proteomes" id="UP000326924"/>
    </source>
</evidence>
<comment type="caution">
    <text evidence="1">The sequence shown here is derived from an EMBL/GenBank/DDBJ whole genome shotgun (WGS) entry which is preliminary data.</text>
</comment>
<dbReference type="CDD" id="cd02440">
    <property type="entry name" value="AdoMet_MTases"/>
    <property type="match status" value="1"/>
</dbReference>
<dbReference type="GO" id="GO:0032259">
    <property type="term" value="P:methylation"/>
    <property type="evidence" value="ECO:0007669"/>
    <property type="project" value="UniProtKB-KW"/>
</dbReference>
<dbReference type="AlphaFoldDB" id="A0A5J5EYD2"/>
<protein>
    <submittedName>
        <fullName evidence="1">TAM domain methyltransferase</fullName>
    </submittedName>
</protein>
<keyword evidence="1" id="KW-0808">Transferase</keyword>
<proteinExistence type="predicted"/>
<dbReference type="EMBL" id="VXIS01000081">
    <property type="protein sequence ID" value="KAA8907225.1"/>
    <property type="molecule type" value="Genomic_DNA"/>
</dbReference>
<reference evidence="1 2" key="1">
    <citation type="submission" date="2019-09" db="EMBL/GenBank/DDBJ databases">
        <title>Draft genome of the ectomycorrhizal ascomycete Sphaerosporella brunnea.</title>
        <authorList>
            <consortium name="DOE Joint Genome Institute"/>
            <person name="Benucci G.M."/>
            <person name="Marozzi G."/>
            <person name="Antonielli L."/>
            <person name="Sanchez S."/>
            <person name="Marco P."/>
            <person name="Wang X."/>
            <person name="Falini L.B."/>
            <person name="Barry K."/>
            <person name="Haridas S."/>
            <person name="Lipzen A."/>
            <person name="Labutti K."/>
            <person name="Grigoriev I.V."/>
            <person name="Murat C."/>
            <person name="Martin F."/>
            <person name="Albertini E."/>
            <person name="Donnini D."/>
            <person name="Bonito G."/>
        </authorList>
    </citation>
    <scope>NUCLEOTIDE SEQUENCE [LARGE SCALE GENOMIC DNA]</scope>
    <source>
        <strain evidence="1 2">Sb_GMNB300</strain>
    </source>
</reference>
<dbReference type="Pfam" id="PF13489">
    <property type="entry name" value="Methyltransf_23"/>
    <property type="match status" value="1"/>
</dbReference>
<sequence length="340" mass="38224">MRKSEVIVSSHRNNMSDGLIEVDPSVLNTDGTDYETAGYETSTQSLTSSVNQYVFENGRRYHAYYGIDKNVMPTDEIEQDRLDLHHESMLQMLKGDLYKAPLEEPTRILDVGTGTGIWAIDMADKFPAAEVIGIDLSPIQPRWVPPNCRFETDDAEQEWTYDPNSFDFIHLRNIALSISNWPFLLSQVFKCLKPGSWIEHCELGLVVYSDDGSVPDDYAAKVCMQLISEAMNKIGRPPCTQESITQQLKDAGFVDVQAYTYKQPMGPWPKDPRLKRIGAMSLLGGETGYAAYGLAPMTRILGMDPAQAERICAEAFASVKNKNQHAYSHYYVAFGRKPLE</sequence>
<keyword evidence="1" id="KW-0489">Methyltransferase</keyword>
<dbReference type="InterPro" id="IPR029063">
    <property type="entry name" value="SAM-dependent_MTases_sf"/>
</dbReference>
<dbReference type="PANTHER" id="PTHR43591">
    <property type="entry name" value="METHYLTRANSFERASE"/>
    <property type="match status" value="1"/>
</dbReference>
<dbReference type="Proteomes" id="UP000326924">
    <property type="component" value="Unassembled WGS sequence"/>
</dbReference>
<dbReference type="OrthoDB" id="184880at2759"/>
<accession>A0A5J5EYD2</accession>